<gene>
    <name evidence="6" type="ORF">A7L45_20070</name>
</gene>
<feature type="transmembrane region" description="Helical" evidence="5">
    <location>
        <begin position="120"/>
        <end position="149"/>
    </location>
</feature>
<dbReference type="GO" id="GO:0005886">
    <property type="term" value="C:plasma membrane"/>
    <property type="evidence" value="ECO:0007669"/>
    <property type="project" value="UniProtKB-SubCell"/>
</dbReference>
<comment type="caution">
    <text evidence="5">Lacks conserved residue(s) required for the propagation of feature annotation.</text>
</comment>
<dbReference type="EMBL" id="CP015756">
    <property type="protein sequence ID" value="APC42189.1"/>
    <property type="molecule type" value="Genomic_DNA"/>
</dbReference>
<dbReference type="PANTHER" id="PTHR38452:SF1">
    <property type="entry name" value="UPF0756 MEMBRANE PROTEIN YEAL"/>
    <property type="match status" value="1"/>
</dbReference>
<evidence type="ECO:0000313" key="6">
    <source>
        <dbReference type="EMBL" id="APC42189.1"/>
    </source>
</evidence>
<evidence type="ECO:0000256" key="1">
    <source>
        <dbReference type="ARBA" id="ARBA00022475"/>
    </source>
</evidence>
<name>A0A1J0GLG9_9CLOT</name>
<dbReference type="HAMAP" id="MF_01874">
    <property type="entry name" value="UPF0756"/>
    <property type="match status" value="1"/>
</dbReference>
<dbReference type="InterPro" id="IPR007382">
    <property type="entry name" value="UPF0756_TM"/>
</dbReference>
<dbReference type="Proteomes" id="UP000182569">
    <property type="component" value="Chromosome"/>
</dbReference>
<organism evidence="6 7">
    <name type="scientific">Clostridium estertheticum subsp. estertheticum</name>
    <dbReference type="NCBI Taxonomy" id="1552"/>
    <lineage>
        <taxon>Bacteria</taxon>
        <taxon>Bacillati</taxon>
        <taxon>Bacillota</taxon>
        <taxon>Clostridia</taxon>
        <taxon>Eubacteriales</taxon>
        <taxon>Clostridiaceae</taxon>
        <taxon>Clostridium</taxon>
    </lineage>
</organism>
<comment type="similarity">
    <text evidence="5">Belongs to the UPF0756 family.</text>
</comment>
<keyword evidence="4 5" id="KW-0472">Membrane</keyword>
<dbReference type="Pfam" id="PF04284">
    <property type="entry name" value="DUF441"/>
    <property type="match status" value="1"/>
</dbReference>
<dbReference type="AlphaFoldDB" id="A0A1J0GLG9"/>
<keyword evidence="3 5" id="KW-1133">Transmembrane helix</keyword>
<evidence type="ECO:0000256" key="2">
    <source>
        <dbReference type="ARBA" id="ARBA00022692"/>
    </source>
</evidence>
<comment type="subcellular location">
    <subcellularLocation>
        <location evidence="5">Cell membrane</location>
        <topology evidence="5">Multi-pass membrane protein</topology>
    </subcellularLocation>
</comment>
<evidence type="ECO:0000256" key="5">
    <source>
        <dbReference type="HAMAP-Rule" id="MF_01874"/>
    </source>
</evidence>
<protein>
    <recommendedName>
        <fullName evidence="5">UPF0756 membrane protein A7L45_20070</fullName>
    </recommendedName>
</protein>
<feature type="transmembrane region" description="Helical" evidence="5">
    <location>
        <begin position="81"/>
        <end position="100"/>
    </location>
</feature>
<dbReference type="KEGG" id="ceu:A7L45_20070"/>
<proteinExistence type="inferred from homology"/>
<reference evidence="7" key="1">
    <citation type="journal article" date="2016" name="Front. Microbiol.">
        <title>Complete Genome Sequence of Clostridium estertheticum DSM 8809, a Microbe Identified in Spoiled Vacuum Packed Beef.</title>
        <authorList>
            <person name="Yu Z."/>
            <person name="Gunn L."/>
            <person name="Brennan E."/>
            <person name="Reid R."/>
            <person name="Wall P.G."/>
            <person name="Gaora O.P."/>
            <person name="Hurley D."/>
            <person name="Bolton D."/>
            <person name="Fanning S."/>
        </authorList>
    </citation>
    <scope>NUCLEOTIDE SEQUENCE [LARGE SCALE GENOMIC DNA]</scope>
    <source>
        <strain evidence="7">DSM 8809</strain>
    </source>
</reference>
<keyword evidence="2 5" id="KW-0812">Transmembrane</keyword>
<evidence type="ECO:0000256" key="3">
    <source>
        <dbReference type="ARBA" id="ARBA00022989"/>
    </source>
</evidence>
<evidence type="ECO:0000256" key="4">
    <source>
        <dbReference type="ARBA" id="ARBA00023136"/>
    </source>
</evidence>
<dbReference type="PANTHER" id="PTHR38452">
    <property type="entry name" value="UPF0756 MEMBRANE PROTEIN YEAL"/>
    <property type="match status" value="1"/>
</dbReference>
<accession>A0A1J0GLG9</accession>
<feature type="transmembrane region" description="Helical" evidence="5">
    <location>
        <begin position="52"/>
        <end position="69"/>
    </location>
</feature>
<keyword evidence="7" id="KW-1185">Reference proteome</keyword>
<keyword evidence="1 5" id="KW-1003">Cell membrane</keyword>
<sequence>MISLNPTIILLLILAAAIFGKANSVAIATCILLMAKLLGLDKYVYPPLQKSGMTWGLILLIAAIMIPIANGTITFVNIKSVFTSWIGITALVLSFLTTYLSGQGLNYLTVQGHSDIMPAMIVGAVAAASFLGGVPVGPLITSGILAVFLKTIHK</sequence>
<evidence type="ECO:0000313" key="7">
    <source>
        <dbReference type="Proteomes" id="UP000182569"/>
    </source>
</evidence>